<dbReference type="WBParaSite" id="ACRNAN_scaffold907.g22894.t1">
    <property type="protein sequence ID" value="ACRNAN_scaffold907.g22894.t1"/>
    <property type="gene ID" value="ACRNAN_scaffold907.g22894"/>
</dbReference>
<protein>
    <submittedName>
        <fullName evidence="3">Uncharacterized protein</fullName>
    </submittedName>
</protein>
<keyword evidence="1" id="KW-0472">Membrane</keyword>
<feature type="transmembrane region" description="Helical" evidence="1">
    <location>
        <begin position="157"/>
        <end position="179"/>
    </location>
</feature>
<sequence>MYFWADITYETTQYDGPIPNFSKPNETAEYTGFLQYIYEQNTYVNAEKTFHFLPWHVERMRNARENRQSETPIEFTALKSQLDQKNIVHLIERPLQVYYRDEKNIENDLKKYNNQLCRVKVSKNALYHTMDIEESVLDIVFVCTGWCCGVDCCHINLTLIITIFCVTMIILSIASYFSFRIIFKKPQVQAFIRTLGTGHRKREIRRLPAQRRVIKTSGIRQARLAFEFWKKMKNNLELQAVCNVQRCHWLIQ</sequence>
<proteinExistence type="predicted"/>
<keyword evidence="1" id="KW-1133">Transmembrane helix</keyword>
<dbReference type="Proteomes" id="UP000887540">
    <property type="component" value="Unplaced"/>
</dbReference>
<name>A0A914ENT0_9BILA</name>
<evidence type="ECO:0000313" key="3">
    <source>
        <dbReference type="WBParaSite" id="ACRNAN_scaffold907.g22894.t1"/>
    </source>
</evidence>
<keyword evidence="1" id="KW-0812">Transmembrane</keyword>
<evidence type="ECO:0000256" key="1">
    <source>
        <dbReference type="SAM" id="Phobius"/>
    </source>
</evidence>
<accession>A0A914ENT0</accession>
<keyword evidence="2" id="KW-1185">Reference proteome</keyword>
<evidence type="ECO:0000313" key="2">
    <source>
        <dbReference type="Proteomes" id="UP000887540"/>
    </source>
</evidence>
<reference evidence="3" key="1">
    <citation type="submission" date="2022-11" db="UniProtKB">
        <authorList>
            <consortium name="WormBaseParasite"/>
        </authorList>
    </citation>
    <scope>IDENTIFICATION</scope>
</reference>
<organism evidence="2 3">
    <name type="scientific">Acrobeloides nanus</name>
    <dbReference type="NCBI Taxonomy" id="290746"/>
    <lineage>
        <taxon>Eukaryota</taxon>
        <taxon>Metazoa</taxon>
        <taxon>Ecdysozoa</taxon>
        <taxon>Nematoda</taxon>
        <taxon>Chromadorea</taxon>
        <taxon>Rhabditida</taxon>
        <taxon>Tylenchina</taxon>
        <taxon>Cephalobomorpha</taxon>
        <taxon>Cephaloboidea</taxon>
        <taxon>Cephalobidae</taxon>
        <taxon>Acrobeloides</taxon>
    </lineage>
</organism>
<dbReference type="AlphaFoldDB" id="A0A914ENT0"/>